<comment type="caution">
    <text evidence="2">The sequence shown here is derived from an EMBL/GenBank/DDBJ whole genome shotgun (WGS) entry which is preliminary data.</text>
</comment>
<dbReference type="InterPro" id="IPR027417">
    <property type="entry name" value="P-loop_NTPase"/>
</dbReference>
<dbReference type="InterPro" id="IPR002586">
    <property type="entry name" value="CobQ/CobB/MinD/ParA_Nub-bd_dom"/>
</dbReference>
<dbReference type="RefSeq" id="WP_105748881.1">
    <property type="nucleotide sequence ID" value="NZ_PVLQ01000043.1"/>
</dbReference>
<dbReference type="SUPFAM" id="SSF52540">
    <property type="entry name" value="P-loop containing nucleoside triphosphate hydrolases"/>
    <property type="match status" value="1"/>
</dbReference>
<gene>
    <name evidence="2" type="ORF">C6P64_12395</name>
</gene>
<evidence type="ECO:0000313" key="3">
    <source>
        <dbReference type="Proteomes" id="UP000238589"/>
    </source>
</evidence>
<dbReference type="CDD" id="cd02042">
    <property type="entry name" value="ParAB_family"/>
    <property type="match status" value="1"/>
</dbReference>
<name>A0A2S9K327_9BURK</name>
<dbReference type="Pfam" id="PF01656">
    <property type="entry name" value="CbiA"/>
    <property type="match status" value="1"/>
</dbReference>
<proteinExistence type="predicted"/>
<evidence type="ECO:0000313" key="2">
    <source>
        <dbReference type="EMBL" id="PRD64851.1"/>
    </source>
</evidence>
<dbReference type="EMBL" id="PVLQ01000043">
    <property type="protein sequence ID" value="PRD64851.1"/>
    <property type="molecule type" value="Genomic_DNA"/>
</dbReference>
<protein>
    <submittedName>
        <fullName evidence="2">ATPase</fullName>
    </submittedName>
</protein>
<dbReference type="PANTHER" id="PTHR13696">
    <property type="entry name" value="P-LOOP CONTAINING NUCLEOSIDE TRIPHOSPHATE HYDROLASE"/>
    <property type="match status" value="1"/>
</dbReference>
<organism evidence="2 3">
    <name type="scientific">Malikia granosa</name>
    <dbReference type="NCBI Taxonomy" id="263067"/>
    <lineage>
        <taxon>Bacteria</taxon>
        <taxon>Pseudomonadati</taxon>
        <taxon>Pseudomonadota</taxon>
        <taxon>Betaproteobacteria</taxon>
        <taxon>Burkholderiales</taxon>
        <taxon>Comamonadaceae</taxon>
        <taxon>Malikia</taxon>
    </lineage>
</organism>
<evidence type="ECO:0000259" key="1">
    <source>
        <dbReference type="Pfam" id="PF01656"/>
    </source>
</evidence>
<dbReference type="InterPro" id="IPR050678">
    <property type="entry name" value="DNA_Partitioning_ATPase"/>
</dbReference>
<feature type="domain" description="CobQ/CobB/MinD/ParA nucleotide binding" evidence="1">
    <location>
        <begin position="2"/>
        <end position="177"/>
    </location>
</feature>
<dbReference type="Proteomes" id="UP000238589">
    <property type="component" value="Unassembled WGS sequence"/>
</dbReference>
<sequence length="201" mass="21543">MANLKGGAGKTTTAVHLAVAAMMRGLRVAISDTDTKNNQQSATEWAAIRGTMEPLVVPMDVIDLRDAVGKAKEAGLDLLVVDTAPNAGPDARDAIECADLVIIPVKPSWFDLTAVRHTVEIVRETGKKAIIVMTEVDGRQKNNNSMVRDALLMTGISVAETSIKDRVAYKNAIPRGLAVQEFEPRGEAAADINSLIEELLK</sequence>
<dbReference type="PIRSF" id="PIRSF009320">
    <property type="entry name" value="Nuc_binding_HP_1000"/>
    <property type="match status" value="1"/>
</dbReference>
<dbReference type="OrthoDB" id="69313at2"/>
<accession>A0A2S9K327</accession>
<dbReference type="PANTHER" id="PTHR13696:SF96">
    <property type="entry name" value="COBQ_COBB_MIND_PARA NUCLEOTIDE BINDING DOMAIN-CONTAINING PROTEIN"/>
    <property type="match status" value="1"/>
</dbReference>
<dbReference type="AlphaFoldDB" id="A0A2S9K327"/>
<dbReference type="Gene3D" id="3.40.50.300">
    <property type="entry name" value="P-loop containing nucleotide triphosphate hydrolases"/>
    <property type="match status" value="1"/>
</dbReference>
<keyword evidence="3" id="KW-1185">Reference proteome</keyword>
<reference evidence="2 3" key="1">
    <citation type="submission" date="2018-03" db="EMBL/GenBank/DDBJ databases">
        <title>Comparative genomics illustrates the genes involved in a hyperalkaliphilic mechanisms of Serpentinomonas isolated from highly-alkaline calcium-rich serpentinized springs.</title>
        <authorList>
            <person name="Suzuki S."/>
            <person name="Ishii S."/>
            <person name="Walworth N."/>
            <person name="Bird L."/>
            <person name="Kuenen J.G."/>
            <person name="Nealson K.H."/>
        </authorList>
    </citation>
    <scope>NUCLEOTIDE SEQUENCE [LARGE SCALE GENOMIC DNA]</scope>
    <source>
        <strain evidence="2 3">P1</strain>
    </source>
</reference>